<gene>
    <name evidence="2" type="ORF">GRI58_00240</name>
</gene>
<dbReference type="AlphaFoldDB" id="A0A845AAH7"/>
<dbReference type="InterPro" id="IPR024072">
    <property type="entry name" value="DHFR-like_dom_sf"/>
</dbReference>
<protein>
    <submittedName>
        <fullName evidence="2">Dihydrofolate reductase</fullName>
    </submittedName>
</protein>
<feature type="domain" description="Bacterial bifunctional deaminase-reductase C-terminal" evidence="1">
    <location>
        <begin position="3"/>
        <end position="185"/>
    </location>
</feature>
<evidence type="ECO:0000313" key="2">
    <source>
        <dbReference type="EMBL" id="MXP27250.1"/>
    </source>
</evidence>
<dbReference type="PANTHER" id="PTHR38011">
    <property type="entry name" value="DIHYDROFOLATE REDUCTASE FAMILY PROTEIN (AFU_ORTHOLOGUE AFUA_8G06820)"/>
    <property type="match status" value="1"/>
</dbReference>
<proteinExistence type="predicted"/>
<dbReference type="Gene3D" id="3.40.430.10">
    <property type="entry name" value="Dihydrofolate Reductase, subunit A"/>
    <property type="match status" value="1"/>
</dbReference>
<accession>A0A845AAH7</accession>
<dbReference type="PANTHER" id="PTHR38011:SF2">
    <property type="entry name" value="BIFUNCTIONAL DEAMINASE-REDUCTASE DOMAIN PROTEIN"/>
    <property type="match status" value="1"/>
</dbReference>
<keyword evidence="3" id="KW-1185">Reference proteome</keyword>
<dbReference type="RefSeq" id="WP_160751563.1">
    <property type="nucleotide sequence ID" value="NZ_WTYA01000001.1"/>
</dbReference>
<sequence>MTRKIIAASFISLDGVVQAPGGPSEDTTVGFDEGGWLFRMWDDGVEDTLGALFGREYDLLLGRRTYDIFAAYWPYVEGEEAAMGEAFTKASKYVLTRGGSSLDWENTHRLSNIEDVAKLRQGDGPDLIIQGSSTLYPALLAEGLIDELTLLIYPVIIGKGKRLFGDGTVPAALRMTFHRVTGKGTIIATYERGGAIPPLPDFAPAPATSAREMERQRKMTVGTW</sequence>
<dbReference type="SUPFAM" id="SSF53597">
    <property type="entry name" value="Dihydrofolate reductase-like"/>
    <property type="match status" value="1"/>
</dbReference>
<dbReference type="GO" id="GO:0009231">
    <property type="term" value="P:riboflavin biosynthetic process"/>
    <property type="evidence" value="ECO:0007669"/>
    <property type="project" value="InterPro"/>
</dbReference>
<dbReference type="Pfam" id="PF01872">
    <property type="entry name" value="RibD_C"/>
    <property type="match status" value="1"/>
</dbReference>
<comment type="caution">
    <text evidence="2">The sequence shown here is derived from an EMBL/GenBank/DDBJ whole genome shotgun (WGS) entry which is preliminary data.</text>
</comment>
<organism evidence="2 3">
    <name type="scientific">Qipengyuania algicida</name>
    <dbReference type="NCBI Taxonomy" id="1836209"/>
    <lineage>
        <taxon>Bacteria</taxon>
        <taxon>Pseudomonadati</taxon>
        <taxon>Pseudomonadota</taxon>
        <taxon>Alphaproteobacteria</taxon>
        <taxon>Sphingomonadales</taxon>
        <taxon>Erythrobacteraceae</taxon>
        <taxon>Qipengyuania</taxon>
    </lineage>
</organism>
<dbReference type="Proteomes" id="UP000439780">
    <property type="component" value="Unassembled WGS sequence"/>
</dbReference>
<dbReference type="GO" id="GO:0008703">
    <property type="term" value="F:5-amino-6-(5-phosphoribosylamino)uracil reductase activity"/>
    <property type="evidence" value="ECO:0007669"/>
    <property type="project" value="InterPro"/>
</dbReference>
<name>A0A845AAH7_9SPHN</name>
<reference evidence="2 3" key="1">
    <citation type="submission" date="2019-12" db="EMBL/GenBank/DDBJ databases">
        <title>Genomic-based taxomic classification of the family Erythrobacteraceae.</title>
        <authorList>
            <person name="Xu L."/>
        </authorList>
    </citation>
    <scope>NUCLEOTIDE SEQUENCE [LARGE SCALE GENOMIC DNA]</scope>
    <source>
        <strain evidence="2 3">KEMB 9005-328</strain>
    </source>
</reference>
<evidence type="ECO:0000259" key="1">
    <source>
        <dbReference type="Pfam" id="PF01872"/>
    </source>
</evidence>
<dbReference type="InterPro" id="IPR002734">
    <property type="entry name" value="RibDG_C"/>
</dbReference>
<dbReference type="OrthoDB" id="7342392at2"/>
<dbReference type="InterPro" id="IPR050765">
    <property type="entry name" value="Riboflavin_Biosynth_HTPR"/>
</dbReference>
<evidence type="ECO:0000313" key="3">
    <source>
        <dbReference type="Proteomes" id="UP000439780"/>
    </source>
</evidence>
<dbReference type="EMBL" id="WTYA01000001">
    <property type="protein sequence ID" value="MXP27250.1"/>
    <property type="molecule type" value="Genomic_DNA"/>
</dbReference>